<comment type="caution">
    <text evidence="1">The sequence shown here is derived from an EMBL/GenBank/DDBJ whole genome shotgun (WGS) entry which is preliminary data.</text>
</comment>
<accession>A0A6I4W6Y6</accession>
<proteinExistence type="predicted"/>
<protein>
    <submittedName>
        <fullName evidence="1">Uncharacterized protein</fullName>
    </submittedName>
</protein>
<dbReference type="EMBL" id="WUTW01000003">
    <property type="protein sequence ID" value="MXQ65947.1"/>
    <property type="molecule type" value="Genomic_DNA"/>
</dbReference>
<evidence type="ECO:0000313" key="1">
    <source>
        <dbReference type="EMBL" id="MXQ65947.1"/>
    </source>
</evidence>
<gene>
    <name evidence="1" type="ORF">GQ466_18155</name>
</gene>
<reference evidence="1 2" key="1">
    <citation type="submission" date="2019-12" db="EMBL/GenBank/DDBJ databases">
        <title>Nocardia macrotermitis sp. nov. and Nocardia aurantia sp. nov., isolated from the gut of the fungus growing-termite Macrotermes natalensis.</title>
        <authorList>
            <person name="Christine B."/>
            <person name="Rene B."/>
        </authorList>
    </citation>
    <scope>NUCLEOTIDE SEQUENCE [LARGE SCALE GENOMIC DNA]</scope>
    <source>
        <strain evidence="1 2">DSM 102126</strain>
    </source>
</reference>
<organism evidence="1 2">
    <name type="scientific">Actinomadura rayongensis</name>
    <dbReference type="NCBI Taxonomy" id="1429076"/>
    <lineage>
        <taxon>Bacteria</taxon>
        <taxon>Bacillati</taxon>
        <taxon>Actinomycetota</taxon>
        <taxon>Actinomycetes</taxon>
        <taxon>Streptosporangiales</taxon>
        <taxon>Thermomonosporaceae</taxon>
        <taxon>Actinomadura</taxon>
    </lineage>
</organism>
<keyword evidence="2" id="KW-1185">Reference proteome</keyword>
<sequence>MRRRHLALLARAVGARGLHWRLAGPGESVLAVTGPRSGQQVMIVAMPTGAGWSYLWTGGGYADVTAVDHAAEAIAHLLT</sequence>
<dbReference type="OrthoDB" id="3541623at2"/>
<name>A0A6I4W6Y6_9ACTN</name>
<dbReference type="Proteomes" id="UP000431901">
    <property type="component" value="Unassembled WGS sequence"/>
</dbReference>
<dbReference type="AlphaFoldDB" id="A0A6I4W6Y6"/>
<dbReference type="RefSeq" id="WP_103562473.1">
    <property type="nucleotide sequence ID" value="NZ_JBHLYI010000004.1"/>
</dbReference>
<evidence type="ECO:0000313" key="2">
    <source>
        <dbReference type="Proteomes" id="UP000431901"/>
    </source>
</evidence>